<dbReference type="Proteomes" id="UP001260715">
    <property type="component" value="Unassembled WGS sequence"/>
</dbReference>
<dbReference type="RefSeq" id="WP_102661593.1">
    <property type="nucleotide sequence ID" value="NZ_JAVDSJ010000004.1"/>
</dbReference>
<organism evidence="2 3">
    <name type="scientific">Herbaspirillum frisingense</name>
    <dbReference type="NCBI Taxonomy" id="92645"/>
    <lineage>
        <taxon>Bacteria</taxon>
        <taxon>Pseudomonadati</taxon>
        <taxon>Pseudomonadota</taxon>
        <taxon>Betaproteobacteria</taxon>
        <taxon>Burkholderiales</taxon>
        <taxon>Oxalobacteraceae</taxon>
        <taxon>Herbaspirillum</taxon>
    </lineage>
</organism>
<accession>A0ABU1PG79</accession>
<evidence type="ECO:0000313" key="2">
    <source>
        <dbReference type="EMBL" id="MDR6584854.1"/>
    </source>
</evidence>
<proteinExistence type="predicted"/>
<feature type="transmembrane region" description="Helical" evidence="1">
    <location>
        <begin position="271"/>
        <end position="297"/>
    </location>
</feature>
<feature type="transmembrane region" description="Helical" evidence="1">
    <location>
        <begin position="163"/>
        <end position="180"/>
    </location>
</feature>
<dbReference type="Gene3D" id="1.20.1530.20">
    <property type="match status" value="1"/>
</dbReference>
<name>A0ABU1PG79_9BURK</name>
<feature type="transmembrane region" description="Helical" evidence="1">
    <location>
        <begin position="12"/>
        <end position="29"/>
    </location>
</feature>
<evidence type="ECO:0000256" key="1">
    <source>
        <dbReference type="SAM" id="Phobius"/>
    </source>
</evidence>
<protein>
    <submittedName>
        <fullName evidence="2">Sodium/bile acid cotransporter 7</fullName>
    </submittedName>
</protein>
<keyword evidence="1" id="KW-0812">Transmembrane</keyword>
<dbReference type="PANTHER" id="PTHR18640:SF5">
    <property type="entry name" value="SODIUM_BILE ACID COTRANSPORTER 7"/>
    <property type="match status" value="1"/>
</dbReference>
<evidence type="ECO:0000313" key="3">
    <source>
        <dbReference type="Proteomes" id="UP001260715"/>
    </source>
</evidence>
<dbReference type="Pfam" id="PF13593">
    <property type="entry name" value="SBF_like"/>
    <property type="match status" value="1"/>
</dbReference>
<sequence length="348" mass="36851">MNRFLPDRFTQLLIGTVLLATLFPATGSFEHFMHLASNAAISLLFFLHGAKLSREAALSGLKQPRLHLLTLGSTFILFPLLGLALKSVVPDLLTPQLWMGVLFVCTLSSTVQSSIGFTSIARGNVPAAICGATASNLLGIVITPLLVTLLLHRHHEANGLSQVLSILLQLLLPFVLGNLMRRWIGEWINRHKVIVNVVDRGGILLSVYAAFSVAVAQGVWHLFPPGQLALLVLVNAVLLGAVLLITTFGARALKMPRGDEIVLVFCGSKKSLASGIPIASVLFAGSGAAVVLLPIMLFHQMQLMLCAVLARRYAAQLDGVEAAEAADAAEVAEVAAAGKAGAPLATSR</sequence>
<dbReference type="PANTHER" id="PTHR18640">
    <property type="entry name" value="SOLUTE CARRIER FAMILY 10 MEMBER 7"/>
    <property type="match status" value="1"/>
</dbReference>
<reference evidence="2 3" key="1">
    <citation type="submission" date="2023-07" db="EMBL/GenBank/DDBJ databases">
        <title>Sorghum-associated microbial communities from plants grown in Nebraska, USA.</title>
        <authorList>
            <person name="Schachtman D."/>
        </authorList>
    </citation>
    <scope>NUCLEOTIDE SEQUENCE [LARGE SCALE GENOMIC DNA]</scope>
    <source>
        <strain evidence="2 3">596</strain>
    </source>
</reference>
<comment type="caution">
    <text evidence="2">The sequence shown here is derived from an EMBL/GenBank/DDBJ whole genome shotgun (WGS) entry which is preliminary data.</text>
</comment>
<keyword evidence="3" id="KW-1185">Reference proteome</keyword>
<feature type="transmembrane region" description="Helical" evidence="1">
    <location>
        <begin position="66"/>
        <end position="85"/>
    </location>
</feature>
<gene>
    <name evidence="2" type="ORF">J2W50_003070</name>
</gene>
<feature type="transmembrane region" description="Helical" evidence="1">
    <location>
        <begin position="229"/>
        <end position="250"/>
    </location>
</feature>
<dbReference type="EMBL" id="JAVDSJ010000004">
    <property type="protein sequence ID" value="MDR6584854.1"/>
    <property type="molecule type" value="Genomic_DNA"/>
</dbReference>
<feature type="transmembrane region" description="Helical" evidence="1">
    <location>
        <begin position="97"/>
        <end position="117"/>
    </location>
</feature>
<dbReference type="PIRSF" id="PIRSF026166">
    <property type="entry name" value="UCP026166"/>
    <property type="match status" value="1"/>
</dbReference>
<keyword evidence="1" id="KW-1133">Transmembrane helix</keyword>
<keyword evidence="1" id="KW-0472">Membrane</keyword>
<dbReference type="InterPro" id="IPR016833">
    <property type="entry name" value="Put_Na-Bile_cotransptr"/>
</dbReference>
<feature type="transmembrane region" description="Helical" evidence="1">
    <location>
        <begin position="129"/>
        <end position="151"/>
    </location>
</feature>
<feature type="transmembrane region" description="Helical" evidence="1">
    <location>
        <begin position="201"/>
        <end position="223"/>
    </location>
</feature>
<feature type="transmembrane region" description="Helical" evidence="1">
    <location>
        <begin position="35"/>
        <end position="54"/>
    </location>
</feature>
<dbReference type="InterPro" id="IPR038770">
    <property type="entry name" value="Na+/solute_symporter_sf"/>
</dbReference>